<evidence type="ECO:0000259" key="1">
    <source>
        <dbReference type="Pfam" id="PF17906"/>
    </source>
</evidence>
<dbReference type="GO" id="GO:0044774">
    <property type="term" value="P:mitotic DNA integrity checkpoint signaling"/>
    <property type="evidence" value="ECO:0007669"/>
    <property type="project" value="TreeGrafter"/>
</dbReference>
<dbReference type="PANTHER" id="PTHR46060">
    <property type="entry name" value="MARINER MOS1 TRANSPOSASE-LIKE PROTEIN"/>
    <property type="match status" value="1"/>
</dbReference>
<dbReference type="GO" id="GO:0046975">
    <property type="term" value="F:histone H3K36 methyltransferase activity"/>
    <property type="evidence" value="ECO:0007669"/>
    <property type="project" value="TreeGrafter"/>
</dbReference>
<dbReference type="AlphaFoldDB" id="E2B8M3"/>
<dbReference type="Proteomes" id="UP000008237">
    <property type="component" value="Unassembled WGS sequence"/>
</dbReference>
<evidence type="ECO:0000313" key="3">
    <source>
        <dbReference type="Proteomes" id="UP000008237"/>
    </source>
</evidence>
<dbReference type="GO" id="GO:0044547">
    <property type="term" value="F:DNA topoisomerase binding"/>
    <property type="evidence" value="ECO:0007669"/>
    <property type="project" value="TreeGrafter"/>
</dbReference>
<dbReference type="EMBL" id="GL446361">
    <property type="protein sequence ID" value="EFN87929.1"/>
    <property type="molecule type" value="Genomic_DNA"/>
</dbReference>
<dbReference type="PANTHER" id="PTHR46060:SF2">
    <property type="entry name" value="HISTONE-LYSINE N-METHYLTRANSFERASE SETMAR"/>
    <property type="match status" value="1"/>
</dbReference>
<reference evidence="2 3" key="1">
    <citation type="journal article" date="2010" name="Science">
        <title>Genomic comparison of the ants Camponotus floridanus and Harpegnathos saltator.</title>
        <authorList>
            <person name="Bonasio R."/>
            <person name="Zhang G."/>
            <person name="Ye C."/>
            <person name="Mutti N.S."/>
            <person name="Fang X."/>
            <person name="Qin N."/>
            <person name="Donahue G."/>
            <person name="Yang P."/>
            <person name="Li Q."/>
            <person name="Li C."/>
            <person name="Zhang P."/>
            <person name="Huang Z."/>
            <person name="Berger S.L."/>
            <person name="Reinberg D."/>
            <person name="Wang J."/>
            <person name="Liebig J."/>
        </authorList>
    </citation>
    <scope>NUCLEOTIDE SEQUENCE [LARGE SCALE GENOMIC DNA]</scope>
    <source>
        <strain evidence="2 3">R22 G/1</strain>
    </source>
</reference>
<dbReference type="Gene3D" id="1.10.10.10">
    <property type="entry name" value="Winged helix-like DNA-binding domain superfamily/Winged helix DNA-binding domain"/>
    <property type="match status" value="1"/>
</dbReference>
<accession>E2B8M3</accession>
<dbReference type="Gene3D" id="1.10.10.1450">
    <property type="match status" value="1"/>
</dbReference>
<dbReference type="GO" id="GO:0000793">
    <property type="term" value="C:condensed chromosome"/>
    <property type="evidence" value="ECO:0007669"/>
    <property type="project" value="TreeGrafter"/>
</dbReference>
<dbReference type="GO" id="GO:0031297">
    <property type="term" value="P:replication fork processing"/>
    <property type="evidence" value="ECO:0007669"/>
    <property type="project" value="TreeGrafter"/>
</dbReference>
<dbReference type="Pfam" id="PF17906">
    <property type="entry name" value="HTH_48"/>
    <property type="match status" value="1"/>
</dbReference>
<evidence type="ECO:0000313" key="2">
    <source>
        <dbReference type="EMBL" id="EFN87929.1"/>
    </source>
</evidence>
<dbReference type="GO" id="GO:0003690">
    <property type="term" value="F:double-stranded DNA binding"/>
    <property type="evidence" value="ECO:0007669"/>
    <property type="project" value="TreeGrafter"/>
</dbReference>
<keyword evidence="2" id="KW-0808">Transferase</keyword>
<dbReference type="OrthoDB" id="10032537at2759"/>
<feature type="non-terminal residue" evidence="2">
    <location>
        <position position="1"/>
    </location>
</feature>
<feature type="non-terminal residue" evidence="2">
    <location>
        <position position="106"/>
    </location>
</feature>
<keyword evidence="2" id="KW-0489">Methyltransferase</keyword>
<dbReference type="GO" id="GO:0042800">
    <property type="term" value="F:histone H3K4 methyltransferase activity"/>
    <property type="evidence" value="ECO:0007669"/>
    <property type="project" value="TreeGrafter"/>
</dbReference>
<dbReference type="GO" id="GO:0015074">
    <property type="term" value="P:DNA integration"/>
    <property type="evidence" value="ECO:0007669"/>
    <property type="project" value="TreeGrafter"/>
</dbReference>
<dbReference type="GO" id="GO:0000729">
    <property type="term" value="P:DNA double-strand break processing"/>
    <property type="evidence" value="ECO:0007669"/>
    <property type="project" value="TreeGrafter"/>
</dbReference>
<feature type="domain" description="Mos1 transposase HTH" evidence="1">
    <location>
        <begin position="18"/>
        <end position="67"/>
    </location>
</feature>
<dbReference type="InterPro" id="IPR052709">
    <property type="entry name" value="Transposase-MT_Hybrid"/>
</dbReference>
<proteinExistence type="predicted"/>
<dbReference type="GO" id="GO:0032259">
    <property type="term" value="P:methylation"/>
    <property type="evidence" value="ECO:0007669"/>
    <property type="project" value="UniProtKB-KW"/>
</dbReference>
<sequence>TITSCLSDSKMSKSERKKHHFRKVLIFCFYFKKTAAEARRVLVGAYGESAPTDKSCREWFRRFKSDDFGVDDKPRPGQPKKFEDEKLQTLIDEDPCQSQHELAQLL</sequence>
<dbReference type="GO" id="GO:0035861">
    <property type="term" value="C:site of double-strand break"/>
    <property type="evidence" value="ECO:0007669"/>
    <property type="project" value="TreeGrafter"/>
</dbReference>
<dbReference type="GO" id="GO:0000014">
    <property type="term" value="F:single-stranded DNA endodeoxyribonuclease activity"/>
    <property type="evidence" value="ECO:0007669"/>
    <property type="project" value="TreeGrafter"/>
</dbReference>
<protein>
    <submittedName>
        <fullName evidence="2">Histone-lysine N-methyltransferase SETMAR</fullName>
    </submittedName>
</protein>
<dbReference type="GO" id="GO:0005634">
    <property type="term" value="C:nucleus"/>
    <property type="evidence" value="ECO:0007669"/>
    <property type="project" value="TreeGrafter"/>
</dbReference>
<dbReference type="OMA" id="TAIFCFY"/>
<gene>
    <name evidence="2" type="ORF">EAI_17183</name>
</gene>
<dbReference type="InterPro" id="IPR041426">
    <property type="entry name" value="Mos1_HTH"/>
</dbReference>
<dbReference type="InParanoid" id="E2B8M3"/>
<name>E2B8M3_HARSA</name>
<dbReference type="GO" id="GO:0003697">
    <property type="term" value="F:single-stranded DNA binding"/>
    <property type="evidence" value="ECO:0007669"/>
    <property type="project" value="TreeGrafter"/>
</dbReference>
<keyword evidence="3" id="KW-1185">Reference proteome</keyword>
<dbReference type="GO" id="GO:0006303">
    <property type="term" value="P:double-strand break repair via nonhomologous end joining"/>
    <property type="evidence" value="ECO:0007669"/>
    <property type="project" value="TreeGrafter"/>
</dbReference>
<dbReference type="InterPro" id="IPR036388">
    <property type="entry name" value="WH-like_DNA-bd_sf"/>
</dbReference>
<organism evidence="3">
    <name type="scientific">Harpegnathos saltator</name>
    <name type="common">Jerdon's jumping ant</name>
    <dbReference type="NCBI Taxonomy" id="610380"/>
    <lineage>
        <taxon>Eukaryota</taxon>
        <taxon>Metazoa</taxon>
        <taxon>Ecdysozoa</taxon>
        <taxon>Arthropoda</taxon>
        <taxon>Hexapoda</taxon>
        <taxon>Insecta</taxon>
        <taxon>Pterygota</taxon>
        <taxon>Neoptera</taxon>
        <taxon>Endopterygota</taxon>
        <taxon>Hymenoptera</taxon>
        <taxon>Apocrita</taxon>
        <taxon>Aculeata</taxon>
        <taxon>Formicoidea</taxon>
        <taxon>Formicidae</taxon>
        <taxon>Ponerinae</taxon>
        <taxon>Ponerini</taxon>
        <taxon>Harpegnathos</taxon>
    </lineage>
</organism>